<sequence>AETGEFTRRIDAALHLGRSAELYQQLNSVEAAILTQLRTGKTFLKEYLYKIKACETAACDCGHTGSIPHFLFSCSRW</sequence>
<dbReference type="Proteomes" id="UP000504636">
    <property type="component" value="Unplaced"/>
</dbReference>
<reference evidence="3" key="3">
    <citation type="submission" date="2025-04" db="UniProtKB">
        <authorList>
            <consortium name="RefSeq"/>
        </authorList>
    </citation>
    <scope>IDENTIFICATION</scope>
    <source>
        <strain evidence="3">CBS 304.34</strain>
    </source>
</reference>
<keyword evidence="2" id="KW-1185">Reference proteome</keyword>
<dbReference type="OrthoDB" id="3754258at2759"/>
<feature type="non-terminal residue" evidence="1">
    <location>
        <position position="1"/>
    </location>
</feature>
<dbReference type="RefSeq" id="XP_033574510.1">
    <property type="nucleotide sequence ID" value="XM_033714391.1"/>
</dbReference>
<protein>
    <recommendedName>
        <fullName evidence="4">Reverse transcriptase zinc-binding domain-containing protein</fullName>
    </recommendedName>
</protein>
<reference evidence="3" key="2">
    <citation type="submission" date="2020-04" db="EMBL/GenBank/DDBJ databases">
        <authorList>
            <consortium name="NCBI Genome Project"/>
        </authorList>
    </citation>
    <scope>NUCLEOTIDE SEQUENCE</scope>
    <source>
        <strain evidence="3">CBS 304.34</strain>
    </source>
</reference>
<reference evidence="1 3" key="1">
    <citation type="journal article" date="2020" name="Stud. Mycol.">
        <title>101 Dothideomycetes genomes: a test case for predicting lifestyles and emergence of pathogens.</title>
        <authorList>
            <person name="Haridas S."/>
            <person name="Albert R."/>
            <person name="Binder M."/>
            <person name="Bloem J."/>
            <person name="Labutti K."/>
            <person name="Salamov A."/>
            <person name="Andreopoulos B."/>
            <person name="Baker S."/>
            <person name="Barry K."/>
            <person name="Bills G."/>
            <person name="Bluhm B."/>
            <person name="Cannon C."/>
            <person name="Castanera R."/>
            <person name="Culley D."/>
            <person name="Daum C."/>
            <person name="Ezra D."/>
            <person name="Gonzalez J."/>
            <person name="Henrissat B."/>
            <person name="Kuo A."/>
            <person name="Liang C."/>
            <person name="Lipzen A."/>
            <person name="Lutzoni F."/>
            <person name="Magnuson J."/>
            <person name="Mondo S."/>
            <person name="Nolan M."/>
            <person name="Ohm R."/>
            <person name="Pangilinan J."/>
            <person name="Park H.-J."/>
            <person name="Ramirez L."/>
            <person name="Alfaro M."/>
            <person name="Sun H."/>
            <person name="Tritt A."/>
            <person name="Yoshinaga Y."/>
            <person name="Zwiers L.-H."/>
            <person name="Turgeon B."/>
            <person name="Goodwin S."/>
            <person name="Spatafora J."/>
            <person name="Crous P."/>
            <person name="Grigoriev I."/>
        </authorList>
    </citation>
    <scope>NUCLEOTIDE SEQUENCE</scope>
    <source>
        <strain evidence="1 3">CBS 304.34</strain>
    </source>
</reference>
<dbReference type="GeneID" id="54455284"/>
<gene>
    <name evidence="1 3" type="ORF">BDZ99DRAFT_342563</name>
</gene>
<evidence type="ECO:0000313" key="3">
    <source>
        <dbReference type="RefSeq" id="XP_033574510.1"/>
    </source>
</evidence>
<feature type="non-terminal residue" evidence="1">
    <location>
        <position position="77"/>
    </location>
</feature>
<proteinExistence type="predicted"/>
<organism evidence="1">
    <name type="scientific">Mytilinidion resinicola</name>
    <dbReference type="NCBI Taxonomy" id="574789"/>
    <lineage>
        <taxon>Eukaryota</taxon>
        <taxon>Fungi</taxon>
        <taxon>Dikarya</taxon>
        <taxon>Ascomycota</taxon>
        <taxon>Pezizomycotina</taxon>
        <taxon>Dothideomycetes</taxon>
        <taxon>Pleosporomycetidae</taxon>
        <taxon>Mytilinidiales</taxon>
        <taxon>Mytilinidiaceae</taxon>
        <taxon>Mytilinidion</taxon>
    </lineage>
</organism>
<dbReference type="EMBL" id="MU003705">
    <property type="protein sequence ID" value="KAF2807546.1"/>
    <property type="molecule type" value="Genomic_DNA"/>
</dbReference>
<evidence type="ECO:0000313" key="2">
    <source>
        <dbReference type="Proteomes" id="UP000504636"/>
    </source>
</evidence>
<evidence type="ECO:0008006" key="4">
    <source>
        <dbReference type="Google" id="ProtNLM"/>
    </source>
</evidence>
<accession>A0A6A6YFD8</accession>
<name>A0A6A6YFD8_9PEZI</name>
<dbReference type="AlphaFoldDB" id="A0A6A6YFD8"/>
<evidence type="ECO:0000313" key="1">
    <source>
        <dbReference type="EMBL" id="KAF2807546.1"/>
    </source>
</evidence>